<gene>
    <name evidence="1" type="ordered locus">Achl_4274</name>
</gene>
<geneLocation type="plasmid" evidence="1 2">
    <name>pACHL01</name>
</geneLocation>
<sequence length="85" mass="9300">MRRMNPSGRNPYDPVVRSLAADLLGYLRLPGGTMPSGFTYGLFDLWSKADEENRALIATGWPLVAFVLRTVDTGGEAGLRSIVED</sequence>
<keyword evidence="1" id="KW-0614">Plasmid</keyword>
<evidence type="ECO:0000313" key="2">
    <source>
        <dbReference type="Proteomes" id="UP000002505"/>
    </source>
</evidence>
<protein>
    <submittedName>
        <fullName evidence="1">Uncharacterized protein</fullName>
    </submittedName>
</protein>
<accession>B8HIH8</accession>
<dbReference type="KEGG" id="ach:Achl_4274"/>
<keyword evidence="2" id="KW-1185">Reference proteome</keyword>
<organism evidence="1 2">
    <name type="scientific">Pseudarthrobacter chlorophenolicus (strain ATCC 700700 / DSM 12829 / CIP 107037 / JCM 12360 / KCTC 9906 / NCIMB 13794 / A6)</name>
    <name type="common">Arthrobacter chlorophenolicus</name>
    <dbReference type="NCBI Taxonomy" id="452863"/>
    <lineage>
        <taxon>Bacteria</taxon>
        <taxon>Bacillati</taxon>
        <taxon>Actinomycetota</taxon>
        <taxon>Actinomycetes</taxon>
        <taxon>Micrococcales</taxon>
        <taxon>Micrococcaceae</taxon>
        <taxon>Pseudarthrobacter</taxon>
    </lineage>
</organism>
<reference evidence="1" key="1">
    <citation type="submission" date="2009-01" db="EMBL/GenBank/DDBJ databases">
        <title>Complete sequence of plasmid1 of Arthrobacter chlorophenolicus A6.</title>
        <authorList>
            <consortium name="US DOE Joint Genome Institute"/>
            <person name="Lucas S."/>
            <person name="Copeland A."/>
            <person name="Lapidus A."/>
            <person name="Glavina del Rio T."/>
            <person name="Tice H."/>
            <person name="Bruce D."/>
            <person name="Goodwin L."/>
            <person name="Pitluck S."/>
            <person name="Goltsman E."/>
            <person name="Clum A."/>
            <person name="Larimer F."/>
            <person name="Land M."/>
            <person name="Hauser L."/>
            <person name="Kyrpides N."/>
            <person name="Mikhailova N."/>
            <person name="Jansson J."/>
            <person name="Richardson P."/>
        </authorList>
    </citation>
    <scope>NUCLEOTIDE SEQUENCE [LARGE SCALE GENOMIC DNA]</scope>
    <source>
        <strain evidence="1">A6</strain>
        <plasmid evidence="1">pACHL01</plasmid>
    </source>
</reference>
<dbReference type="EMBL" id="CP001342">
    <property type="protein sequence ID" value="ACL42225.1"/>
    <property type="molecule type" value="Genomic_DNA"/>
</dbReference>
<dbReference type="Proteomes" id="UP000002505">
    <property type="component" value="Plasmid pACHL01"/>
</dbReference>
<name>B8HIH8_PSECP</name>
<proteinExistence type="predicted"/>
<evidence type="ECO:0000313" key="1">
    <source>
        <dbReference type="EMBL" id="ACL42225.1"/>
    </source>
</evidence>
<dbReference type="HOGENOM" id="CLU_2505589_0_0_11"/>
<dbReference type="AlphaFoldDB" id="B8HIH8"/>